<comment type="caution">
    <text evidence="9">The sequence shown here is derived from an EMBL/GenBank/DDBJ whole genome shotgun (WGS) entry which is preliminary data.</text>
</comment>
<evidence type="ECO:0000313" key="10">
    <source>
        <dbReference type="Proteomes" id="UP000029629"/>
    </source>
</evidence>
<dbReference type="Pfam" id="PF01145">
    <property type="entry name" value="Band_7"/>
    <property type="match status" value="1"/>
</dbReference>
<sequence length="458" mass="50513">MLSKIFNLNDPGWGKKPQSDEDSREPKRPQEGPNSPPDLDQVWSDVEQKFKSLFGGGNRGGSPQGPRPAGGRSGKPLSPNFFRKGIVFALIVGLLLWLASGFFIIREGQVGVITQFGEYKRTVMPGFQWHIPQPIESVEHVDIANVRAFSIGYRENSRNKVLPEALMLTEDENIVDVQFDVQYRIKAGVADVENGDVNTRALSPAASYLFATADPDESVRQAAETAMREVVGKESMNNILYESRTQAAQDVMRLMQVILDRYNTGIEVITVAIQNVQPPEQVQAAFEDAIKAGQDNERQKNEGQAYASRVIPEAHGRASRLLQSAEGYRAKVVGEAIGEAERFKQIASEYAAAPEVTRERMYISTMGEIYSNASKVMLDTAEQQNNPLMFMPLDSILNRKPAATTRTVPAPQQASASDASSFEHGSANESHSTASSASTEAEYRSRNLSRDREASARR</sequence>
<feature type="compositionally biased region" description="Gly residues" evidence="7">
    <location>
        <begin position="54"/>
        <end position="63"/>
    </location>
</feature>
<keyword evidence="3 6" id="KW-0812">Transmembrane</keyword>
<evidence type="ECO:0000313" key="9">
    <source>
        <dbReference type="EMBL" id="KGF31858.1"/>
    </source>
</evidence>
<evidence type="ECO:0000256" key="2">
    <source>
        <dbReference type="ARBA" id="ARBA00006971"/>
    </source>
</evidence>
<feature type="transmembrane region" description="Helical" evidence="6">
    <location>
        <begin position="85"/>
        <end position="105"/>
    </location>
</feature>
<feature type="region of interest" description="Disordered" evidence="7">
    <location>
        <begin position="1"/>
        <end position="75"/>
    </location>
</feature>
<proteinExistence type="inferred from homology"/>
<dbReference type="CDD" id="cd03404">
    <property type="entry name" value="SPFH_HflK"/>
    <property type="match status" value="1"/>
</dbReference>
<dbReference type="GO" id="GO:0016020">
    <property type="term" value="C:membrane"/>
    <property type="evidence" value="ECO:0007669"/>
    <property type="project" value="UniProtKB-SubCell"/>
</dbReference>
<feature type="compositionally biased region" description="Low complexity" evidence="7">
    <location>
        <begin position="427"/>
        <end position="440"/>
    </location>
</feature>
<comment type="function">
    <text evidence="6">HflC and HflK could encode or regulate a protease.</text>
</comment>
<dbReference type="SMART" id="SM00244">
    <property type="entry name" value="PHB"/>
    <property type="match status" value="1"/>
</dbReference>
<evidence type="ECO:0000256" key="7">
    <source>
        <dbReference type="SAM" id="MobiDB-lite"/>
    </source>
</evidence>
<dbReference type="NCBIfam" id="TIGR01933">
    <property type="entry name" value="hflK"/>
    <property type="match status" value="1"/>
</dbReference>
<comment type="subunit">
    <text evidence="6">HflC and HflK may interact to form a multimeric complex.</text>
</comment>
<evidence type="ECO:0000256" key="6">
    <source>
        <dbReference type="RuleBase" id="RU364113"/>
    </source>
</evidence>
<accession>A0A095ZB55</accession>
<dbReference type="InterPro" id="IPR020980">
    <property type="entry name" value="Membrane_HflK_N"/>
</dbReference>
<feature type="compositionally biased region" description="Basic and acidic residues" evidence="7">
    <location>
        <begin position="441"/>
        <end position="458"/>
    </location>
</feature>
<dbReference type="SUPFAM" id="SSF117892">
    <property type="entry name" value="Band 7/SPFH domain"/>
    <property type="match status" value="1"/>
</dbReference>
<dbReference type="Pfam" id="PF12221">
    <property type="entry name" value="HflK_N"/>
    <property type="match status" value="1"/>
</dbReference>
<dbReference type="InterPro" id="IPR050710">
    <property type="entry name" value="Band7/mec-2_domain"/>
</dbReference>
<reference evidence="9 10" key="1">
    <citation type="submission" date="2014-07" db="EMBL/GenBank/DDBJ databases">
        <authorList>
            <person name="McCorrison J."/>
            <person name="Sanka R."/>
            <person name="Torralba M."/>
            <person name="Gillis M."/>
            <person name="Haft D.H."/>
            <person name="Methe B."/>
            <person name="Sutton G."/>
            <person name="Nelson K.E."/>
        </authorList>
    </citation>
    <scope>NUCLEOTIDE SEQUENCE [LARGE SCALE GENOMIC DNA]</scope>
    <source>
        <strain evidence="9 10">DNF00040</strain>
    </source>
</reference>
<keyword evidence="4 6" id="KW-1133">Transmembrane helix</keyword>
<dbReference type="AlphaFoldDB" id="A0A095ZB55"/>
<evidence type="ECO:0000256" key="5">
    <source>
        <dbReference type="ARBA" id="ARBA00023136"/>
    </source>
</evidence>
<evidence type="ECO:0000256" key="3">
    <source>
        <dbReference type="ARBA" id="ARBA00022692"/>
    </source>
</evidence>
<feature type="compositionally biased region" description="Low complexity" evidence="7">
    <location>
        <begin position="409"/>
        <end position="420"/>
    </location>
</feature>
<feature type="compositionally biased region" description="Basic and acidic residues" evidence="7">
    <location>
        <begin position="17"/>
        <end position="30"/>
    </location>
</feature>
<keyword evidence="10" id="KW-1185">Reference proteome</keyword>
<name>A0A095ZB55_9BURK</name>
<comment type="subcellular location">
    <subcellularLocation>
        <location evidence="1">Membrane</location>
        <topology evidence="1">Single-pass membrane protein</topology>
    </subcellularLocation>
</comment>
<organism evidence="9 10">
    <name type="scientific">Oligella urethralis DNF00040</name>
    <dbReference type="NCBI Taxonomy" id="1401065"/>
    <lineage>
        <taxon>Bacteria</taxon>
        <taxon>Pseudomonadati</taxon>
        <taxon>Pseudomonadota</taxon>
        <taxon>Betaproteobacteria</taxon>
        <taxon>Burkholderiales</taxon>
        <taxon>Alcaligenaceae</taxon>
        <taxon>Oligella</taxon>
    </lineage>
</organism>
<feature type="domain" description="Band 7" evidence="8">
    <location>
        <begin position="100"/>
        <end position="290"/>
    </location>
</feature>
<comment type="similarity">
    <text evidence="2 6">Belongs to the band 7/mec-2 family. HflK subfamily.</text>
</comment>
<dbReference type="PANTHER" id="PTHR43327">
    <property type="entry name" value="STOMATIN-LIKE PROTEIN 2, MITOCHONDRIAL"/>
    <property type="match status" value="1"/>
</dbReference>
<evidence type="ECO:0000256" key="1">
    <source>
        <dbReference type="ARBA" id="ARBA00004167"/>
    </source>
</evidence>
<dbReference type="EMBL" id="JRNI01000010">
    <property type="protein sequence ID" value="KGF31858.1"/>
    <property type="molecule type" value="Genomic_DNA"/>
</dbReference>
<dbReference type="InterPro" id="IPR001107">
    <property type="entry name" value="Band_7"/>
</dbReference>
<dbReference type="PANTHER" id="PTHR43327:SF2">
    <property type="entry name" value="MODULATOR OF FTSH PROTEASE HFLK"/>
    <property type="match status" value="1"/>
</dbReference>
<dbReference type="InterPro" id="IPR010201">
    <property type="entry name" value="HflK"/>
</dbReference>
<dbReference type="eggNOG" id="COG0330">
    <property type="taxonomic scope" value="Bacteria"/>
</dbReference>
<evidence type="ECO:0000256" key="4">
    <source>
        <dbReference type="ARBA" id="ARBA00022989"/>
    </source>
</evidence>
<dbReference type="Proteomes" id="UP000029629">
    <property type="component" value="Unassembled WGS sequence"/>
</dbReference>
<dbReference type="RefSeq" id="WP_018026024.1">
    <property type="nucleotide sequence ID" value="NZ_JRNI01000010.1"/>
</dbReference>
<feature type="region of interest" description="Disordered" evidence="7">
    <location>
        <begin position="404"/>
        <end position="458"/>
    </location>
</feature>
<dbReference type="GeneID" id="93428191"/>
<protein>
    <recommendedName>
        <fullName evidence="6">Protein HflK</fullName>
    </recommendedName>
</protein>
<dbReference type="InterPro" id="IPR036013">
    <property type="entry name" value="Band_7/SPFH_dom_sf"/>
</dbReference>
<dbReference type="Gene3D" id="3.30.479.30">
    <property type="entry name" value="Band 7 domain"/>
    <property type="match status" value="1"/>
</dbReference>
<keyword evidence="5 6" id="KW-0472">Membrane</keyword>
<gene>
    <name evidence="9" type="ORF">HMPREF2130_02285</name>
</gene>
<evidence type="ECO:0000259" key="8">
    <source>
        <dbReference type="SMART" id="SM00244"/>
    </source>
</evidence>